<dbReference type="PANTHER" id="PTHR33053">
    <property type="entry name" value="PROTEIN, PUTATIVE-RELATED"/>
    <property type="match status" value="1"/>
</dbReference>
<evidence type="ECO:0008006" key="4">
    <source>
        <dbReference type="Google" id="ProtNLM"/>
    </source>
</evidence>
<dbReference type="AlphaFoldDB" id="A0A6G0Y0R2"/>
<accession>A0A6G0Y0R2</accession>
<proteinExistence type="predicted"/>
<sequence>RLKEMSSYNRLKKHRQLKRSAIEELCMISSNESSVVEQIIIENSDSSSDISLKYNNIDENDTTTTFRDKLQSWAVRFRSNLTIETIDGLLDLLRTEHFYDLPKSAAALLKTKSNKNIKTIMSSKNTNGSYVYYVIEENLKQIIIDEYVDDNIRLLFNIDGLPLFNHSNQQFWPVLGLILHNEYKSKPFIVSVYNGDSKPKSIVEFLEDFVKEVKVLVQNGVTIGYRQFKVDIVGFTCDTPARSFLKQCKGHGGFYACERCETRGKTKNKKRVYTSVNSKRRSKKSFIKQSQAEHHLEERSPLLDIPHFDPISSVFIDSMHLLYLGIMKWILNKLLGTKGVNRKCKISRSKIKLLNSSLKIFTRFVPREFQRKKFDLDEISNWKATQFRFILHYCGALVLYKCLPKNMYNHFLLLVVACRILCDPDLCTIKVNYARELLKKFFVLLPSFYGADSQVMNNHNLIHIADDVEYTQMHLPAISAFPFENCLGKIKRLIIGKNNPLAQLTRRVSEQKACPLTTKKNAMYKKNYIIVNPDILHKNKKVIKSVIMNGIELSSSKPNNIVLLKSGEIFSIERIKRKQKGLYLHGFTFNTTTDAFSYPCKSTEVGIIKLGRLSRRISIVSLKDVIMEYQKDTTHVIIQFNKETKQGKASIDLVPISWTYIENNTLYCKYPTKENYHKIDIMSKVSSAHETSWKGYKIHVIKEVGNYEQGVRRMNRAFSNTVIHSSNAEEKYSSEEGDDIVDLSGNELKKCLKDIPSYDIAEKKDDKMESENSTSTDSSTTISGTISKQKKLNIKNKTVKTIAFSRTKNDALVVQESDTNDDESVQSENSTSTDSSTTISGTISKQKKPNNKKKTVKNTDFTRTKNDTLVVLESDINNDNDVWIPQTSEITKRRKKNMIVSSKQNHKKYKASPVGKYCPTCGRADNDNQLSKYDLDNMKRSIEYRVQEEAKITRSLIATTKSTTAIETIMKEDIMIDLPKTTLEDFLYFDKQLKVDIELMKKMKCFMVLHVNSTTKLSQSLRVIPLIISKEIQLQYSAFGRETNGIKKLNFSGTTTYKYLRVINVLTSKYPDIKEKEISSDLSRWFSGAKDREGGKRERIVNKSKNIVTHD</sequence>
<feature type="compositionally biased region" description="Basic residues" evidence="1">
    <location>
        <begin position="845"/>
        <end position="856"/>
    </location>
</feature>
<evidence type="ECO:0000256" key="1">
    <source>
        <dbReference type="SAM" id="MobiDB-lite"/>
    </source>
</evidence>
<protein>
    <recommendedName>
        <fullName evidence="4">DUF4806 domain-containing protein</fullName>
    </recommendedName>
</protein>
<organism evidence="2 3">
    <name type="scientific">Aphis craccivora</name>
    <name type="common">Cowpea aphid</name>
    <dbReference type="NCBI Taxonomy" id="307492"/>
    <lineage>
        <taxon>Eukaryota</taxon>
        <taxon>Metazoa</taxon>
        <taxon>Ecdysozoa</taxon>
        <taxon>Arthropoda</taxon>
        <taxon>Hexapoda</taxon>
        <taxon>Insecta</taxon>
        <taxon>Pterygota</taxon>
        <taxon>Neoptera</taxon>
        <taxon>Paraneoptera</taxon>
        <taxon>Hemiptera</taxon>
        <taxon>Sternorrhyncha</taxon>
        <taxon>Aphidomorpha</taxon>
        <taxon>Aphidoidea</taxon>
        <taxon>Aphididae</taxon>
        <taxon>Aphidini</taxon>
        <taxon>Aphis</taxon>
        <taxon>Aphis</taxon>
    </lineage>
</organism>
<feature type="region of interest" description="Disordered" evidence="1">
    <location>
        <begin position="813"/>
        <end position="859"/>
    </location>
</feature>
<dbReference type="OrthoDB" id="6608639at2759"/>
<dbReference type="EMBL" id="VUJU01007016">
    <property type="protein sequence ID" value="KAF0746947.1"/>
    <property type="molecule type" value="Genomic_DNA"/>
</dbReference>
<feature type="non-terminal residue" evidence="2">
    <location>
        <position position="1"/>
    </location>
</feature>
<feature type="compositionally biased region" description="Low complexity" evidence="1">
    <location>
        <begin position="773"/>
        <end position="784"/>
    </location>
</feature>
<evidence type="ECO:0000313" key="2">
    <source>
        <dbReference type="EMBL" id="KAF0746947.1"/>
    </source>
</evidence>
<evidence type="ECO:0000313" key="3">
    <source>
        <dbReference type="Proteomes" id="UP000478052"/>
    </source>
</evidence>
<reference evidence="2 3" key="1">
    <citation type="submission" date="2019-08" db="EMBL/GenBank/DDBJ databases">
        <title>Whole genome of Aphis craccivora.</title>
        <authorList>
            <person name="Voronova N.V."/>
            <person name="Shulinski R.S."/>
            <person name="Bandarenka Y.V."/>
            <person name="Zhorov D.G."/>
            <person name="Warner D."/>
        </authorList>
    </citation>
    <scope>NUCLEOTIDE SEQUENCE [LARGE SCALE GENOMIC DNA]</scope>
    <source>
        <strain evidence="2">180601</strain>
        <tissue evidence="2">Whole Body</tissue>
    </source>
</reference>
<comment type="caution">
    <text evidence="2">The sequence shown here is derived from an EMBL/GenBank/DDBJ whole genome shotgun (WGS) entry which is preliminary data.</text>
</comment>
<feature type="region of interest" description="Disordered" evidence="1">
    <location>
        <begin position="762"/>
        <end position="784"/>
    </location>
</feature>
<name>A0A6G0Y0R2_APHCR</name>
<gene>
    <name evidence="2" type="ORF">FWK35_00024960</name>
</gene>
<feature type="compositionally biased region" description="Low complexity" evidence="1">
    <location>
        <begin position="826"/>
        <end position="844"/>
    </location>
</feature>
<keyword evidence="3" id="KW-1185">Reference proteome</keyword>
<dbReference type="Proteomes" id="UP000478052">
    <property type="component" value="Unassembled WGS sequence"/>
</dbReference>
<dbReference type="PANTHER" id="PTHR33053:SF9">
    <property type="entry name" value="AGAP000105-PA"/>
    <property type="match status" value="1"/>
</dbReference>